<dbReference type="OrthoDB" id="1937859at2759"/>
<evidence type="ECO:0000256" key="1">
    <source>
        <dbReference type="SAM" id="MobiDB-lite"/>
    </source>
</evidence>
<dbReference type="EMBL" id="SMMG02000029">
    <property type="protein sequence ID" value="KAA3452373.1"/>
    <property type="molecule type" value="Genomic_DNA"/>
</dbReference>
<sequence>MHSGYYFARDVCQLAVVNISYTQLPCFSHPSALFCGLSSIGVDVCPLDRVQVDAPLSPAVDFGWSKPPFGQIKCNVDAATVDNENATGWAAIVREISGYWQQWMDRSIAEVMAAREALSCFKAFSLESRTAPKKQHHPLSLSSQSEHTHPPNPLVSSTMEVKKKGRRVHPSSPSSSPPSSYKDCNSVFKLFPMAILALASTLPPQDQEVLAYMITRSIILTHQPKNKCKKGNNKAPLFQCGCFECYTRFWHRWDSSPNRDLIHQVIEAFEDHLVQNEATPKKQCKASRKKEKVIMVNNICEPNESEGLLETESKGNDEVAEGKLEMEVAVAVAGGGGGVKGLARKVLPDVVGLFNSRFWSLWGTSI</sequence>
<gene>
    <name evidence="2" type="ORF">EPI10_034341</name>
</gene>
<keyword evidence="3" id="KW-1185">Reference proteome</keyword>
<organism evidence="2 3">
    <name type="scientific">Gossypium australe</name>
    <dbReference type="NCBI Taxonomy" id="47621"/>
    <lineage>
        <taxon>Eukaryota</taxon>
        <taxon>Viridiplantae</taxon>
        <taxon>Streptophyta</taxon>
        <taxon>Embryophyta</taxon>
        <taxon>Tracheophyta</taxon>
        <taxon>Spermatophyta</taxon>
        <taxon>Magnoliopsida</taxon>
        <taxon>eudicotyledons</taxon>
        <taxon>Gunneridae</taxon>
        <taxon>Pentapetalae</taxon>
        <taxon>rosids</taxon>
        <taxon>malvids</taxon>
        <taxon>Malvales</taxon>
        <taxon>Malvaceae</taxon>
        <taxon>Malvoideae</taxon>
        <taxon>Gossypium</taxon>
    </lineage>
</organism>
<dbReference type="PANTHER" id="PTHR31903:SF13">
    <property type="match status" value="1"/>
</dbReference>
<accession>A0A5B6U557</accession>
<dbReference type="Proteomes" id="UP000325315">
    <property type="component" value="Unassembled WGS sequence"/>
</dbReference>
<proteinExistence type="predicted"/>
<evidence type="ECO:0000313" key="2">
    <source>
        <dbReference type="EMBL" id="KAA3452373.1"/>
    </source>
</evidence>
<dbReference type="AlphaFoldDB" id="A0A5B6U557"/>
<name>A0A5B6U557_9ROSI</name>
<protein>
    <submittedName>
        <fullName evidence="2">Kinesin-related protein 6</fullName>
    </submittedName>
</protein>
<feature type="region of interest" description="Disordered" evidence="1">
    <location>
        <begin position="134"/>
        <end position="181"/>
    </location>
</feature>
<evidence type="ECO:0000313" key="3">
    <source>
        <dbReference type="Proteomes" id="UP000325315"/>
    </source>
</evidence>
<reference evidence="2" key="1">
    <citation type="submission" date="2019-08" db="EMBL/GenBank/DDBJ databases">
        <authorList>
            <person name="Liu F."/>
        </authorList>
    </citation>
    <scope>NUCLEOTIDE SEQUENCE [LARGE SCALE GENOMIC DNA]</scope>
    <source>
        <strain evidence="2">PA1801</strain>
        <tissue evidence="2">Leaf</tissue>
    </source>
</reference>
<dbReference type="PANTHER" id="PTHR31903">
    <property type="entry name" value="F12F1.11-RELATED"/>
    <property type="match status" value="1"/>
</dbReference>
<feature type="compositionally biased region" description="Low complexity" evidence="1">
    <location>
        <begin position="170"/>
        <end position="180"/>
    </location>
</feature>
<comment type="caution">
    <text evidence="2">The sequence shown here is derived from an EMBL/GenBank/DDBJ whole genome shotgun (WGS) entry which is preliminary data.</text>
</comment>